<name>A0A5J4X9A3_9EUKA</name>
<evidence type="ECO:0000256" key="1">
    <source>
        <dbReference type="SAM" id="MobiDB-lite"/>
    </source>
</evidence>
<dbReference type="AlphaFoldDB" id="A0A5J4X9A3"/>
<sequence length="811" mass="93394">MTNLMIKVHLTVQMNQEEEEKEKEEEEEERIKVEAEDHSVNQLTHLQLLKVRAVNIVEEKEEEEKEEEEEEVMTEVIKVKIVMIEEKEATVLMMILIQILIMKEIDITVIGREEDILMTLTVHHMIGERKEEVNKERYPIEMEIVKEKEILMILTKCSPAANSLLQPQGSELITVAIMCMFLAIDMRFSSIPSSLIVSSFRIPILRTMQCVLIRACFPDSPTIATFDRILFPTATNPVWNSSDHISDDPRVLVGLLTRLADYIQALHIRTHFSKQNDNEYNLYGNIGDSSFTNDIVFDDKKMMMRRFSSNVNELILFRKQESLMHSSNDGDQQLDSELGMNQRIWNIGDYVYGMSQLLSRLRIYLEVLGSQETNEDIIKPLDYKSNYFKFILSSIDNDVVGAVQWMNNQILEQANYLVGFSSTALTVFLPFSFVFLLMAYLFNGISLMLIYSTSCRNSNRLRELLPPDTRSCCRVVERTIKEITAIQIEHEKKRDKLHIRKERAQQMREKMRDRLEKRKKEKEKLIGDLKSDQGIGQQSPRNQQQNAGKNTAEVINKKIQQDFYEDNEAGHQVQDTQPLITKEISGSSLKSPENASVKNKGNLHSKIHKAVLDDSFIPEKLLELPLVFQRMSAHLLSGNTFLDGIHLQILDVIIHFADSVWQCGFSGINEGTLAGLLRKKSKLIHDAQDAGRCMLITLRDTFKKEDEKILIILEKINNKTKLTDKDKQIARDVSGQEKLRLRQRMTTLCKLDFQDTATCVNIAEAALASTIHYIIVQGHLVFSLVNSTLSHRTQGKMTQDYKKLMDISHHR</sequence>
<feature type="region of interest" description="Disordered" evidence="1">
    <location>
        <begin position="14"/>
        <end position="36"/>
    </location>
</feature>
<feature type="region of interest" description="Disordered" evidence="1">
    <location>
        <begin position="508"/>
        <end position="551"/>
    </location>
</feature>
<gene>
    <name evidence="3" type="ORF">EZS28_000780</name>
</gene>
<comment type="caution">
    <text evidence="3">The sequence shown here is derived from an EMBL/GenBank/DDBJ whole genome shotgun (WGS) entry which is preliminary data.</text>
</comment>
<feature type="compositionally biased region" description="Basic and acidic residues" evidence="1">
    <location>
        <begin position="508"/>
        <end position="531"/>
    </location>
</feature>
<feature type="transmembrane region" description="Helical" evidence="2">
    <location>
        <begin position="427"/>
        <end position="451"/>
    </location>
</feature>
<evidence type="ECO:0000313" key="3">
    <source>
        <dbReference type="EMBL" id="KAA6403694.1"/>
    </source>
</evidence>
<accession>A0A5J4X9A3</accession>
<protein>
    <submittedName>
        <fullName evidence="3">Uncharacterized protein</fullName>
    </submittedName>
</protein>
<keyword evidence="2" id="KW-0472">Membrane</keyword>
<keyword evidence="2" id="KW-0812">Transmembrane</keyword>
<evidence type="ECO:0000313" key="4">
    <source>
        <dbReference type="Proteomes" id="UP000324800"/>
    </source>
</evidence>
<dbReference type="Proteomes" id="UP000324800">
    <property type="component" value="Unassembled WGS sequence"/>
</dbReference>
<organism evidence="3 4">
    <name type="scientific">Streblomastix strix</name>
    <dbReference type="NCBI Taxonomy" id="222440"/>
    <lineage>
        <taxon>Eukaryota</taxon>
        <taxon>Metamonada</taxon>
        <taxon>Preaxostyla</taxon>
        <taxon>Oxymonadida</taxon>
        <taxon>Streblomastigidae</taxon>
        <taxon>Streblomastix</taxon>
    </lineage>
</organism>
<proteinExistence type="predicted"/>
<feature type="compositionally biased region" description="Polar residues" evidence="1">
    <location>
        <begin position="534"/>
        <end position="549"/>
    </location>
</feature>
<reference evidence="3 4" key="1">
    <citation type="submission" date="2019-03" db="EMBL/GenBank/DDBJ databases">
        <title>Single cell metagenomics reveals metabolic interactions within the superorganism composed of flagellate Streblomastix strix and complex community of Bacteroidetes bacteria on its surface.</title>
        <authorList>
            <person name="Treitli S.C."/>
            <person name="Kolisko M."/>
            <person name="Husnik F."/>
            <person name="Keeling P."/>
            <person name="Hampl V."/>
        </authorList>
    </citation>
    <scope>NUCLEOTIDE SEQUENCE [LARGE SCALE GENOMIC DNA]</scope>
    <source>
        <strain evidence="3">ST1C</strain>
    </source>
</reference>
<feature type="compositionally biased region" description="Acidic residues" evidence="1">
    <location>
        <begin position="16"/>
        <end position="28"/>
    </location>
</feature>
<dbReference type="EMBL" id="SNRW01000072">
    <property type="protein sequence ID" value="KAA6403694.1"/>
    <property type="molecule type" value="Genomic_DNA"/>
</dbReference>
<evidence type="ECO:0000256" key="2">
    <source>
        <dbReference type="SAM" id="Phobius"/>
    </source>
</evidence>
<keyword evidence="2" id="KW-1133">Transmembrane helix</keyword>